<feature type="transmembrane region" description="Helical" evidence="9">
    <location>
        <begin position="485"/>
        <end position="505"/>
    </location>
</feature>
<dbReference type="Gene3D" id="3.30.70.3400">
    <property type="match status" value="1"/>
</dbReference>
<keyword evidence="2 9" id="KW-0813">Transport</keyword>
<evidence type="ECO:0000256" key="3">
    <source>
        <dbReference type="ARBA" id="ARBA00022475"/>
    </source>
</evidence>
<keyword evidence="4 9" id="KW-0812">Transmembrane</keyword>
<evidence type="ECO:0000259" key="11">
    <source>
        <dbReference type="Pfam" id="PF21760"/>
    </source>
</evidence>
<name>A0A369KUY2_9BACT</name>
<dbReference type="Gene3D" id="3.30.1360.200">
    <property type="match status" value="1"/>
</dbReference>
<dbReference type="InterPro" id="IPR005791">
    <property type="entry name" value="SecD"/>
</dbReference>
<keyword evidence="6 9" id="KW-1133">Transmembrane helix</keyword>
<feature type="transmembrane region" description="Helical" evidence="9">
    <location>
        <begin position="35"/>
        <end position="54"/>
    </location>
</feature>
<dbReference type="SUPFAM" id="SSF82866">
    <property type="entry name" value="Multidrug efflux transporter AcrB transmembrane domain"/>
    <property type="match status" value="1"/>
</dbReference>
<feature type="domain" description="Protein export membrane protein SecD/SecF C-terminal" evidence="10">
    <location>
        <begin position="440"/>
        <end position="613"/>
    </location>
</feature>
<dbReference type="EMBL" id="QOVW01000081">
    <property type="protein sequence ID" value="RDB35563.1"/>
    <property type="molecule type" value="Genomic_DNA"/>
</dbReference>
<sequence length="621" mass="68357">MKNRLLIKGGRFFVFKFAPYLGEIMQDKVPMSPIWWIKSIIIMCTLLFGVVYTLPTFLGNPSEWQRDAHGAPVKWYQKMAEAILPSSRVNLGLDLKGGLSMTLNVEVEKAVQESLLRSFARAKEVLFADGIKIGHFKVDDNLSAMIELENPAYAEVLQKKINEQTLLVLFDKLNGNQLYFKPNKSYITEFEKQLMQQAINTVRNRIDQFGVAEPNIFQAGQNRIVVELPGMTDTQRAKELLGNTAQLDFRLVLNAVSEDALPGLLNEARKTLSVNESDSQPATIERLAQWLREKNKIPMNTTILLKRIYSQEANNTGKVLSTIPFLVEAHSRLTGDLIEDAQAMQSTENYIPQYIVSLKFKPQGAKIFADLTTEAANPKNPPHQLAIVLDGNVHSAPLVKAPIIGGNASITMGSGSNIADQMRQSQDLALVLRAGALPASVKIVEERQIGPSEGAQNIQAGVISSIIAGILVIVVMLIIYGMSGLVANIAMLFNILLILALMALFGATLTLPGIAGIVLTMSIAVDGNVVINERIREEIRSGFSQRQAFYKGYATSFRTLIDAHFTSAVAGVVLLVYGNPTVKGFAVTLLCGIVCTLFTSFYVTEVIGQWLVERTKIKRFG</sequence>
<accession>A0A369KUY2</accession>
<feature type="domain" description="SecDF P1 head subdomain" evidence="12">
    <location>
        <begin position="322"/>
        <end position="439"/>
    </location>
</feature>
<dbReference type="InterPro" id="IPR054384">
    <property type="entry name" value="SecDF_P1_head"/>
</dbReference>
<feature type="transmembrane region" description="Helical" evidence="9">
    <location>
        <begin position="584"/>
        <end position="612"/>
    </location>
</feature>
<feature type="domain" description="Protein translocase subunit SecDF P1" evidence="11">
    <location>
        <begin position="195"/>
        <end position="252"/>
    </location>
</feature>
<dbReference type="AlphaFoldDB" id="A0A369KUY2"/>
<feature type="transmembrane region" description="Helical" evidence="9">
    <location>
        <begin position="458"/>
        <end position="478"/>
    </location>
</feature>
<keyword evidence="3 9" id="KW-1003">Cell membrane</keyword>
<evidence type="ECO:0000256" key="9">
    <source>
        <dbReference type="HAMAP-Rule" id="MF_01463"/>
    </source>
</evidence>
<evidence type="ECO:0000313" key="14">
    <source>
        <dbReference type="Proteomes" id="UP000253934"/>
    </source>
</evidence>
<evidence type="ECO:0000256" key="8">
    <source>
        <dbReference type="ARBA" id="ARBA00023136"/>
    </source>
</evidence>
<keyword evidence="7 9" id="KW-0811">Translocation</keyword>
<reference evidence="13" key="1">
    <citation type="submission" date="2018-04" db="EMBL/GenBank/DDBJ databases">
        <title>Draft genome sequence of the Candidatus Spirobacillus cienkowskii, a pathogen of freshwater Daphnia species, reconstructed from hemolymph metagenomic reads.</title>
        <authorList>
            <person name="Bresciani L."/>
            <person name="Lemos L.N."/>
            <person name="Wale N."/>
            <person name="Lin J.Y."/>
            <person name="Fernandes G.R."/>
            <person name="Duffy M.A."/>
            <person name="Rodrigues J.M."/>
        </authorList>
    </citation>
    <scope>NUCLEOTIDE SEQUENCE [LARGE SCALE GENOMIC DNA]</scope>
    <source>
        <strain evidence="13">Binning01</strain>
    </source>
</reference>
<dbReference type="PANTHER" id="PTHR30081:SF1">
    <property type="entry name" value="PROTEIN TRANSLOCASE SUBUNIT SECD"/>
    <property type="match status" value="1"/>
</dbReference>
<dbReference type="InterPro" id="IPR022813">
    <property type="entry name" value="SecD/SecF_arch_bac"/>
</dbReference>
<protein>
    <recommendedName>
        <fullName evidence="9">Protein translocase subunit SecD</fullName>
    </recommendedName>
</protein>
<evidence type="ECO:0000256" key="6">
    <source>
        <dbReference type="ARBA" id="ARBA00022989"/>
    </source>
</evidence>
<dbReference type="Gene3D" id="1.20.1640.10">
    <property type="entry name" value="Multidrug efflux transporter AcrB transmembrane domain"/>
    <property type="match status" value="1"/>
</dbReference>
<gene>
    <name evidence="9 13" type="primary">secD</name>
    <name evidence="13" type="ORF">DCC88_09460</name>
</gene>
<dbReference type="GO" id="GO:0043952">
    <property type="term" value="P:protein transport by the Sec complex"/>
    <property type="evidence" value="ECO:0007669"/>
    <property type="project" value="UniProtKB-UniRule"/>
</dbReference>
<evidence type="ECO:0000313" key="13">
    <source>
        <dbReference type="EMBL" id="RDB35563.1"/>
    </source>
</evidence>
<dbReference type="GO" id="GO:0015450">
    <property type="term" value="F:protein-transporting ATPase activity"/>
    <property type="evidence" value="ECO:0007669"/>
    <property type="project" value="InterPro"/>
</dbReference>
<dbReference type="InterPro" id="IPR001036">
    <property type="entry name" value="Acrflvin-R"/>
</dbReference>
<evidence type="ECO:0000256" key="1">
    <source>
        <dbReference type="ARBA" id="ARBA00004651"/>
    </source>
</evidence>
<dbReference type="InterPro" id="IPR048631">
    <property type="entry name" value="SecD_1st"/>
</dbReference>
<evidence type="ECO:0000256" key="4">
    <source>
        <dbReference type="ARBA" id="ARBA00022692"/>
    </source>
</evidence>
<dbReference type="PANTHER" id="PTHR30081">
    <property type="entry name" value="PROTEIN-EXPORT MEMBRANE PROTEIN SEC"/>
    <property type="match status" value="1"/>
</dbReference>
<dbReference type="GO" id="GO:0065002">
    <property type="term" value="P:intracellular protein transmembrane transport"/>
    <property type="evidence" value="ECO:0007669"/>
    <property type="project" value="UniProtKB-UniRule"/>
</dbReference>
<feature type="transmembrane region" description="Helical" evidence="9">
    <location>
        <begin position="511"/>
        <end position="531"/>
    </location>
</feature>
<dbReference type="Pfam" id="PF22599">
    <property type="entry name" value="SecDF_P1_head"/>
    <property type="match status" value="1"/>
</dbReference>
<comment type="function">
    <text evidence="9">Part of the Sec protein translocase complex. Interacts with the SecYEG preprotein conducting channel. SecDF uses the proton motive force (PMF) to complete protein translocation after the ATP-dependent function of SecA.</text>
</comment>
<keyword evidence="5 9" id="KW-0653">Protein transport</keyword>
<dbReference type="GO" id="GO:0006605">
    <property type="term" value="P:protein targeting"/>
    <property type="evidence" value="ECO:0007669"/>
    <property type="project" value="UniProtKB-UniRule"/>
</dbReference>
<organism evidence="13 14">
    <name type="scientific">Spirobacillus cienkowskii</name>
    <dbReference type="NCBI Taxonomy" id="495820"/>
    <lineage>
        <taxon>Bacteria</taxon>
        <taxon>Pseudomonadati</taxon>
        <taxon>Bdellovibrionota</taxon>
        <taxon>Oligoflexia</taxon>
        <taxon>Silvanigrellales</taxon>
        <taxon>Spirobacillus</taxon>
    </lineage>
</organism>
<dbReference type="NCBIfam" id="TIGR00916">
    <property type="entry name" value="2A0604s01"/>
    <property type="match status" value="1"/>
</dbReference>
<dbReference type="Proteomes" id="UP000253934">
    <property type="component" value="Unassembled WGS sequence"/>
</dbReference>
<dbReference type="Pfam" id="PF21760">
    <property type="entry name" value="SecD_1st"/>
    <property type="match status" value="1"/>
</dbReference>
<dbReference type="HAMAP" id="MF_01463_B">
    <property type="entry name" value="SecD_B"/>
    <property type="match status" value="1"/>
</dbReference>
<comment type="subcellular location">
    <subcellularLocation>
        <location evidence="1 9">Cell membrane</location>
        <topology evidence="1 9">Multi-pass membrane protein</topology>
    </subcellularLocation>
</comment>
<keyword evidence="8 9" id="KW-0472">Membrane</keyword>
<feature type="transmembrane region" description="Helical" evidence="9">
    <location>
        <begin position="552"/>
        <end position="578"/>
    </location>
</feature>
<evidence type="ECO:0000256" key="5">
    <source>
        <dbReference type="ARBA" id="ARBA00022927"/>
    </source>
</evidence>
<proteinExistence type="inferred from homology"/>
<comment type="caution">
    <text evidence="13">The sequence shown here is derived from an EMBL/GenBank/DDBJ whole genome shotgun (WGS) entry which is preliminary data.</text>
</comment>
<evidence type="ECO:0000256" key="7">
    <source>
        <dbReference type="ARBA" id="ARBA00023010"/>
    </source>
</evidence>
<dbReference type="InterPro" id="IPR055344">
    <property type="entry name" value="SecD_SecF_C_bact"/>
</dbReference>
<evidence type="ECO:0000259" key="10">
    <source>
        <dbReference type="Pfam" id="PF02355"/>
    </source>
</evidence>
<dbReference type="Pfam" id="PF02355">
    <property type="entry name" value="SecD_SecF_C"/>
    <property type="match status" value="1"/>
</dbReference>
<dbReference type="PRINTS" id="PR00702">
    <property type="entry name" value="ACRIFLAVINRP"/>
</dbReference>
<dbReference type="InterPro" id="IPR048634">
    <property type="entry name" value="SecD_SecF_C"/>
</dbReference>
<evidence type="ECO:0000256" key="2">
    <source>
        <dbReference type="ARBA" id="ARBA00022448"/>
    </source>
</evidence>
<comment type="similarity">
    <text evidence="9">Belongs to the SecD/SecF family. SecD subfamily.</text>
</comment>
<dbReference type="NCBIfam" id="TIGR01129">
    <property type="entry name" value="secD"/>
    <property type="match status" value="1"/>
</dbReference>
<comment type="subunit">
    <text evidence="9">Forms a complex with SecF. Part of the essential Sec protein translocation apparatus which comprises SecA, SecYEG and auxiliary proteins SecDF. Other proteins may also be involved.</text>
</comment>
<dbReference type="GO" id="GO:0005886">
    <property type="term" value="C:plasma membrane"/>
    <property type="evidence" value="ECO:0007669"/>
    <property type="project" value="UniProtKB-SubCell"/>
</dbReference>
<keyword evidence="14" id="KW-1185">Reference proteome</keyword>
<evidence type="ECO:0000259" key="12">
    <source>
        <dbReference type="Pfam" id="PF22599"/>
    </source>
</evidence>